<keyword evidence="2" id="KW-0378">Hydrolase</keyword>
<feature type="domain" description="AB hydrolase-1" evidence="1">
    <location>
        <begin position="76"/>
        <end position="269"/>
    </location>
</feature>
<gene>
    <name evidence="2" type="ORF">LEP48_11240</name>
</gene>
<evidence type="ECO:0000313" key="2">
    <source>
        <dbReference type="EMBL" id="MCA5893923.1"/>
    </source>
</evidence>
<accession>A0ABS7ZG72</accession>
<dbReference type="Gene3D" id="3.40.50.1820">
    <property type="entry name" value="alpha/beta hydrolase"/>
    <property type="match status" value="1"/>
</dbReference>
<name>A0ABS7ZG72_9MICO</name>
<dbReference type="InterPro" id="IPR029058">
    <property type="entry name" value="AB_hydrolase_fold"/>
</dbReference>
<keyword evidence="3" id="KW-1185">Reference proteome</keyword>
<dbReference type="InterPro" id="IPR000073">
    <property type="entry name" value="AB_hydrolase_1"/>
</dbReference>
<dbReference type="Pfam" id="PF12697">
    <property type="entry name" value="Abhydrolase_6"/>
    <property type="match status" value="1"/>
</dbReference>
<dbReference type="GO" id="GO:0016787">
    <property type="term" value="F:hydrolase activity"/>
    <property type="evidence" value="ECO:0007669"/>
    <property type="project" value="UniProtKB-KW"/>
</dbReference>
<comment type="caution">
    <text evidence="2">The sequence shown here is derived from an EMBL/GenBank/DDBJ whole genome shotgun (WGS) entry which is preliminary data.</text>
</comment>
<dbReference type="EMBL" id="JAIXCQ010000007">
    <property type="protein sequence ID" value="MCA5893923.1"/>
    <property type="molecule type" value="Genomic_DNA"/>
</dbReference>
<evidence type="ECO:0000313" key="3">
    <source>
        <dbReference type="Proteomes" id="UP001319870"/>
    </source>
</evidence>
<reference evidence="2 3" key="1">
    <citation type="submission" date="2021-09" db="EMBL/GenBank/DDBJ databases">
        <title>Isoptericola luteus sp. nov., a novel bacterium isolated from Harbin, the capital city of Heilongjiang province.</title>
        <authorList>
            <person name="Li J."/>
        </authorList>
    </citation>
    <scope>NUCLEOTIDE SEQUENCE [LARGE SCALE GENOMIC DNA]</scope>
    <source>
        <strain evidence="2 3">NEAU-Y5</strain>
    </source>
</reference>
<dbReference type="SUPFAM" id="SSF53474">
    <property type="entry name" value="alpha/beta-Hydrolases"/>
    <property type="match status" value="1"/>
</dbReference>
<sequence length="286" mass="30416">MPYVPTVVSTGFRVLSAVSPPLAVRVGARTFWRVGPRAAVRDVDRDVHQRASRATVHVDGERVVTYAWGSPDRPAVLLVHGWQLRASRLAPLVVALENAGMRVVAFDGVAHGESTGRRMSAVEHIATMHAVQAAEGPFTAVVGHSLGGLSAGLALHEGFAADRFVSLAAPTGFDAVGATFLRFAGIPDTLHERFCAHVERTFPGSGPGVRDRLTLTAHPVPEHVSTLFVQDSGDRMTDPEDAQRLHAAHPGSELVLTNGLGHNRVLDDPGVHDAVVTHVTAPARAR</sequence>
<protein>
    <submittedName>
        <fullName evidence="2">Alpha/beta fold hydrolase</fullName>
    </submittedName>
</protein>
<evidence type="ECO:0000259" key="1">
    <source>
        <dbReference type="Pfam" id="PF12697"/>
    </source>
</evidence>
<organism evidence="2 3">
    <name type="scientific">Isoptericola luteus</name>
    <dbReference type="NCBI Taxonomy" id="2879484"/>
    <lineage>
        <taxon>Bacteria</taxon>
        <taxon>Bacillati</taxon>
        <taxon>Actinomycetota</taxon>
        <taxon>Actinomycetes</taxon>
        <taxon>Micrococcales</taxon>
        <taxon>Promicromonosporaceae</taxon>
        <taxon>Isoptericola</taxon>
    </lineage>
</organism>
<dbReference type="RefSeq" id="WP_225565691.1">
    <property type="nucleotide sequence ID" value="NZ_JAIXCQ010000007.1"/>
</dbReference>
<dbReference type="Proteomes" id="UP001319870">
    <property type="component" value="Unassembled WGS sequence"/>
</dbReference>
<proteinExistence type="predicted"/>